<dbReference type="Proteomes" id="UP001177021">
    <property type="component" value="Unassembled WGS sequence"/>
</dbReference>
<keyword evidence="2" id="KW-1185">Reference proteome</keyword>
<sequence length="387" mass="42984">MIVVPSRASYSWQNTDEVEFDWSDMLHGVNNKNLHQLPKFQVFPSQHPAAAVASQGHARPVTPQFFPSQDTAAAAVRYGASISNPLHPVMRLLLPGQSLNFPPACGSHAPMLPRPNPPFVSSHAPILPRPNPSFVSSQHPPAVGYSDLINSLMAQGVISLANQAPTQDFVGIGIEFDPDILKVRHESVVSALYGKLPRQCKTCGLRFKSQDEHSSHMDWHVTKNRNRISMSKNHKLKPSRKWFVSETMWLSGAEALGTESAPAPGFLPTEEKKENKELAVPAEEDQKTCSLCGEHFDQFYSDETEDWMYRGAVYLNAPNGIITTGTDRSQLGPIIHAKCRSESTTSPSQDFVMDGEGNQGKRIQQGTYDEGNQRKRMRTNFSQIHPF</sequence>
<evidence type="ECO:0000313" key="2">
    <source>
        <dbReference type="Proteomes" id="UP001177021"/>
    </source>
</evidence>
<proteinExistence type="predicted"/>
<reference evidence="1" key="1">
    <citation type="submission" date="2023-10" db="EMBL/GenBank/DDBJ databases">
        <authorList>
            <person name="Rodriguez Cubillos JULIANA M."/>
            <person name="De Vega J."/>
        </authorList>
    </citation>
    <scope>NUCLEOTIDE SEQUENCE</scope>
</reference>
<protein>
    <submittedName>
        <fullName evidence="1">Uncharacterized protein</fullName>
    </submittedName>
</protein>
<evidence type="ECO:0000313" key="1">
    <source>
        <dbReference type="EMBL" id="CAJ2660940.1"/>
    </source>
</evidence>
<gene>
    <name evidence="1" type="ORF">MILVUS5_LOCUS26777</name>
</gene>
<accession>A0ACB0KXF2</accession>
<comment type="caution">
    <text evidence="1">The sequence shown here is derived from an EMBL/GenBank/DDBJ whole genome shotgun (WGS) entry which is preliminary data.</text>
</comment>
<name>A0ACB0KXF2_TRIPR</name>
<dbReference type="EMBL" id="CASHSV030000311">
    <property type="protein sequence ID" value="CAJ2660940.1"/>
    <property type="molecule type" value="Genomic_DNA"/>
</dbReference>
<organism evidence="1 2">
    <name type="scientific">Trifolium pratense</name>
    <name type="common">Red clover</name>
    <dbReference type="NCBI Taxonomy" id="57577"/>
    <lineage>
        <taxon>Eukaryota</taxon>
        <taxon>Viridiplantae</taxon>
        <taxon>Streptophyta</taxon>
        <taxon>Embryophyta</taxon>
        <taxon>Tracheophyta</taxon>
        <taxon>Spermatophyta</taxon>
        <taxon>Magnoliopsida</taxon>
        <taxon>eudicotyledons</taxon>
        <taxon>Gunneridae</taxon>
        <taxon>Pentapetalae</taxon>
        <taxon>rosids</taxon>
        <taxon>fabids</taxon>
        <taxon>Fabales</taxon>
        <taxon>Fabaceae</taxon>
        <taxon>Papilionoideae</taxon>
        <taxon>50 kb inversion clade</taxon>
        <taxon>NPAAA clade</taxon>
        <taxon>Hologalegina</taxon>
        <taxon>IRL clade</taxon>
        <taxon>Trifolieae</taxon>
        <taxon>Trifolium</taxon>
    </lineage>
</organism>